<feature type="domain" description="HTH tetR-type" evidence="3">
    <location>
        <begin position="21"/>
        <end position="81"/>
    </location>
</feature>
<gene>
    <name evidence="4" type="ORF">COB13_00530</name>
</gene>
<dbReference type="InterPro" id="IPR036271">
    <property type="entry name" value="Tet_transcr_reg_TetR-rel_C_sf"/>
</dbReference>
<reference key="1">
    <citation type="submission" date="2017-08" db="EMBL/GenBank/DDBJ databases">
        <title>A dynamic microbial community with high functional redundancy inhabits the cold, oxic subseafloor aquifer.</title>
        <authorList>
            <person name="Tully B.J."/>
            <person name="Wheat C.G."/>
            <person name="Glazer B.T."/>
            <person name="Huber J.A."/>
        </authorList>
    </citation>
    <scope>NUCLEOTIDE SEQUENCE [LARGE SCALE GENOMIC DNA]</scope>
</reference>
<name>A0A2A4Z9V7_9PROT</name>
<dbReference type="InterPro" id="IPR009057">
    <property type="entry name" value="Homeodomain-like_sf"/>
</dbReference>
<dbReference type="AlphaFoldDB" id="A0A2A4Z9V7"/>
<accession>A0A2A4Z9V7</accession>
<dbReference type="PROSITE" id="PS50977">
    <property type="entry name" value="HTH_TETR_2"/>
    <property type="match status" value="1"/>
</dbReference>
<organism evidence="4">
    <name type="scientific">OCS116 cluster bacterium</name>
    <dbReference type="NCBI Taxonomy" id="2030921"/>
    <lineage>
        <taxon>Bacteria</taxon>
        <taxon>Pseudomonadati</taxon>
        <taxon>Pseudomonadota</taxon>
        <taxon>Alphaproteobacteria</taxon>
        <taxon>OCS116 cluster</taxon>
    </lineage>
</organism>
<dbReference type="Gene3D" id="1.10.357.10">
    <property type="entry name" value="Tetracycline Repressor, domain 2"/>
    <property type="match status" value="1"/>
</dbReference>
<protein>
    <recommendedName>
        <fullName evidence="3">HTH tetR-type domain-containing protein</fullName>
    </recommendedName>
</protein>
<evidence type="ECO:0000256" key="2">
    <source>
        <dbReference type="PROSITE-ProRule" id="PRU00335"/>
    </source>
</evidence>
<dbReference type="Gene3D" id="1.10.10.60">
    <property type="entry name" value="Homeodomain-like"/>
    <property type="match status" value="1"/>
</dbReference>
<comment type="caution">
    <text evidence="4">The sequence shown here is derived from an EMBL/GenBank/DDBJ whole genome shotgun (WGS) entry which is preliminary data.</text>
</comment>
<reference evidence="4" key="2">
    <citation type="journal article" date="2018" name="ISME J.">
        <title>A dynamic microbial community with high functional redundancy inhabits the cold, oxic subseafloor aquifer.</title>
        <authorList>
            <person name="Tully B.J."/>
            <person name="Wheat C.G."/>
            <person name="Glazer B.T."/>
            <person name="Huber J.A."/>
        </authorList>
    </citation>
    <scope>NUCLEOTIDE SEQUENCE</scope>
    <source>
        <strain evidence="4">NORP83</strain>
    </source>
</reference>
<evidence type="ECO:0000259" key="3">
    <source>
        <dbReference type="PROSITE" id="PS50977"/>
    </source>
</evidence>
<keyword evidence="1 2" id="KW-0238">DNA-binding</keyword>
<evidence type="ECO:0000313" key="4">
    <source>
        <dbReference type="EMBL" id="PCJ03755.1"/>
    </source>
</evidence>
<dbReference type="SUPFAM" id="SSF46689">
    <property type="entry name" value="Homeodomain-like"/>
    <property type="match status" value="1"/>
</dbReference>
<dbReference type="EMBL" id="NVUS01000001">
    <property type="protein sequence ID" value="PCJ03755.1"/>
    <property type="molecule type" value="Genomic_DNA"/>
</dbReference>
<dbReference type="GO" id="GO:0003677">
    <property type="term" value="F:DNA binding"/>
    <property type="evidence" value="ECO:0007669"/>
    <property type="project" value="UniProtKB-UniRule"/>
</dbReference>
<dbReference type="PANTHER" id="PTHR43479:SF11">
    <property type="entry name" value="ACREF_ENVCD OPERON REPRESSOR-RELATED"/>
    <property type="match status" value="1"/>
</dbReference>
<sequence length="209" mass="23675">MIDQPKKTTQVAKRTQVERRAAAERRLFVAGVRLASEKGFDGFSLAELGELAGFSRGLPAHYFGSKDNFQKQLVKFIIAEFNNNQEIPEPKKDLSSLVKTIEKAFDISDEDMIYSRILLIILSDTSGKFLAFEELEAFCNRTFDNIENDLRQGMNDGYIRQDIDPKLISRILIKTICTVIQMALSDDQIEPKKTGQELIKLILNGIEVV</sequence>
<dbReference type="Pfam" id="PF00440">
    <property type="entry name" value="TetR_N"/>
    <property type="match status" value="1"/>
</dbReference>
<proteinExistence type="predicted"/>
<dbReference type="SUPFAM" id="SSF48498">
    <property type="entry name" value="Tetracyclin repressor-like, C-terminal domain"/>
    <property type="match status" value="1"/>
</dbReference>
<feature type="DNA-binding region" description="H-T-H motif" evidence="2">
    <location>
        <begin position="44"/>
        <end position="63"/>
    </location>
</feature>
<dbReference type="InterPro" id="IPR050624">
    <property type="entry name" value="HTH-type_Tx_Regulator"/>
</dbReference>
<dbReference type="InterPro" id="IPR001647">
    <property type="entry name" value="HTH_TetR"/>
</dbReference>
<dbReference type="PANTHER" id="PTHR43479">
    <property type="entry name" value="ACREF/ENVCD OPERON REPRESSOR-RELATED"/>
    <property type="match status" value="1"/>
</dbReference>
<evidence type="ECO:0000256" key="1">
    <source>
        <dbReference type="ARBA" id="ARBA00023125"/>
    </source>
</evidence>